<sequence length="99" mass="11464">MVSAGENWKYDFLEDPRSQFDDLEIIGEIKENEGDNKPGSDDDQYNNLKIALIKLYDTFNKPLDEMSEFMKLSINPGERLFEFSLRVEKVAKLIAECIP</sequence>
<keyword evidence="2" id="KW-1185">Reference proteome</keyword>
<dbReference type="Proteomes" id="UP000031668">
    <property type="component" value="Unassembled WGS sequence"/>
</dbReference>
<gene>
    <name evidence="1" type="ORF">RF11_15335</name>
</gene>
<accession>A0A0C2I585</accession>
<comment type="caution">
    <text evidence="1">The sequence shown here is derived from an EMBL/GenBank/DDBJ whole genome shotgun (WGS) entry which is preliminary data.</text>
</comment>
<dbReference type="AlphaFoldDB" id="A0A0C2I585"/>
<evidence type="ECO:0000313" key="2">
    <source>
        <dbReference type="Proteomes" id="UP000031668"/>
    </source>
</evidence>
<evidence type="ECO:0000313" key="1">
    <source>
        <dbReference type="EMBL" id="KII60303.1"/>
    </source>
</evidence>
<name>A0A0C2I585_THEKT</name>
<organism evidence="1 2">
    <name type="scientific">Thelohanellus kitauei</name>
    <name type="common">Myxosporean</name>
    <dbReference type="NCBI Taxonomy" id="669202"/>
    <lineage>
        <taxon>Eukaryota</taxon>
        <taxon>Metazoa</taxon>
        <taxon>Cnidaria</taxon>
        <taxon>Myxozoa</taxon>
        <taxon>Myxosporea</taxon>
        <taxon>Bivalvulida</taxon>
        <taxon>Platysporina</taxon>
        <taxon>Myxobolidae</taxon>
        <taxon>Thelohanellus</taxon>
    </lineage>
</organism>
<dbReference type="EMBL" id="JWZT01005706">
    <property type="protein sequence ID" value="KII60303.1"/>
    <property type="molecule type" value="Genomic_DNA"/>
</dbReference>
<protein>
    <submittedName>
        <fullName evidence="1">Uncharacterized protein</fullName>
    </submittedName>
</protein>
<proteinExistence type="predicted"/>
<reference evidence="1 2" key="1">
    <citation type="journal article" date="2014" name="Genome Biol. Evol.">
        <title>The genome of the myxosporean Thelohanellus kitauei shows adaptations to nutrient acquisition within its fish host.</title>
        <authorList>
            <person name="Yang Y."/>
            <person name="Xiong J."/>
            <person name="Zhou Z."/>
            <person name="Huo F."/>
            <person name="Miao W."/>
            <person name="Ran C."/>
            <person name="Liu Y."/>
            <person name="Zhang J."/>
            <person name="Feng J."/>
            <person name="Wang M."/>
            <person name="Wang M."/>
            <person name="Wang L."/>
            <person name="Yao B."/>
        </authorList>
    </citation>
    <scope>NUCLEOTIDE SEQUENCE [LARGE SCALE GENOMIC DNA]</scope>
    <source>
        <strain evidence="1">Wuqing</strain>
    </source>
</reference>